<comment type="caution">
    <text evidence="9">The sequence shown here is derived from an EMBL/GenBank/DDBJ whole genome shotgun (WGS) entry which is preliminary data.</text>
</comment>
<dbReference type="AlphaFoldDB" id="A0AAU9ING8"/>
<keyword evidence="10" id="KW-1185">Reference proteome</keyword>
<accession>A0AAU9ING8</accession>
<dbReference type="PANTHER" id="PTHR22883:SF203">
    <property type="entry name" value="PALMITOYLTRANSFERASE"/>
    <property type="match status" value="1"/>
</dbReference>
<dbReference type="GO" id="GO:0019706">
    <property type="term" value="F:protein-cysteine S-palmitoyltransferase activity"/>
    <property type="evidence" value="ECO:0007669"/>
    <property type="project" value="UniProtKB-EC"/>
</dbReference>
<name>A0AAU9ING8_9CILI</name>
<evidence type="ECO:0000256" key="6">
    <source>
        <dbReference type="ARBA" id="ARBA00023315"/>
    </source>
</evidence>
<keyword evidence="3 7" id="KW-0812">Transmembrane</keyword>
<feature type="transmembrane region" description="Helical" evidence="7">
    <location>
        <begin position="20"/>
        <end position="37"/>
    </location>
</feature>
<dbReference type="PANTHER" id="PTHR22883">
    <property type="entry name" value="ZINC FINGER DHHC DOMAIN CONTAINING PROTEIN"/>
    <property type="match status" value="1"/>
</dbReference>
<keyword evidence="5 7" id="KW-0472">Membrane</keyword>
<dbReference type="GO" id="GO:0016020">
    <property type="term" value="C:membrane"/>
    <property type="evidence" value="ECO:0007669"/>
    <property type="project" value="UniProtKB-SubCell"/>
</dbReference>
<evidence type="ECO:0000256" key="4">
    <source>
        <dbReference type="ARBA" id="ARBA00022989"/>
    </source>
</evidence>
<comment type="similarity">
    <text evidence="7">Belongs to the DHHC palmitoyltransferase family.</text>
</comment>
<evidence type="ECO:0000313" key="10">
    <source>
        <dbReference type="Proteomes" id="UP001162131"/>
    </source>
</evidence>
<feature type="transmembrane region" description="Helical" evidence="7">
    <location>
        <begin position="49"/>
        <end position="68"/>
    </location>
</feature>
<proteinExistence type="inferred from homology"/>
<keyword evidence="2 7" id="KW-0808">Transferase</keyword>
<reference evidence="9" key="1">
    <citation type="submission" date="2021-09" db="EMBL/GenBank/DDBJ databases">
        <authorList>
            <consortium name="AG Swart"/>
            <person name="Singh M."/>
            <person name="Singh A."/>
            <person name="Seah K."/>
            <person name="Emmerich C."/>
        </authorList>
    </citation>
    <scope>NUCLEOTIDE SEQUENCE</scope>
    <source>
        <strain evidence="9">ATCC30299</strain>
    </source>
</reference>
<evidence type="ECO:0000256" key="3">
    <source>
        <dbReference type="ARBA" id="ARBA00022692"/>
    </source>
</evidence>
<sequence>MVRSPRTHGFSLPLHPAQIFSWLITLFNIIVVSLVYFPSMKIYSKITFAILFYVSELFCIDFAFWAMVCDPTDPMVYEHREKLMNGIKDEPKENHAFCTICCCTVDMKSKHCGQCNRCVDNFDHHCIWLNNCVGKRNYVYFIKLILAFEINMIVIFSYGFSIIVKYYRNYDDYRHDIDSVSYGSESSFIILTYVVTIEGILIAAIDSCLIGLHIWLKFNHMTTFEYILKKRNEKKELKIAKNKVSDFKENTSALWDDTTISYIERKKGDPKLTLKEEDGKKSDEILTNDAIQLNINSEGVLTGRNTERLLNIS</sequence>
<dbReference type="GO" id="GO:0005794">
    <property type="term" value="C:Golgi apparatus"/>
    <property type="evidence" value="ECO:0007669"/>
    <property type="project" value="TreeGrafter"/>
</dbReference>
<dbReference type="GO" id="GO:0006612">
    <property type="term" value="P:protein targeting to membrane"/>
    <property type="evidence" value="ECO:0007669"/>
    <property type="project" value="TreeGrafter"/>
</dbReference>
<dbReference type="Proteomes" id="UP001162131">
    <property type="component" value="Unassembled WGS sequence"/>
</dbReference>
<keyword evidence="4 7" id="KW-1133">Transmembrane helix</keyword>
<dbReference type="PROSITE" id="PS50216">
    <property type="entry name" value="DHHC"/>
    <property type="match status" value="1"/>
</dbReference>
<dbReference type="EMBL" id="CAJZBQ010000012">
    <property type="protein sequence ID" value="CAG9314752.1"/>
    <property type="molecule type" value="Genomic_DNA"/>
</dbReference>
<dbReference type="InterPro" id="IPR039859">
    <property type="entry name" value="PFA4/ZDH16/20/ERF2-like"/>
</dbReference>
<evidence type="ECO:0000256" key="7">
    <source>
        <dbReference type="RuleBase" id="RU079119"/>
    </source>
</evidence>
<organism evidence="9 10">
    <name type="scientific">Blepharisma stoltei</name>
    <dbReference type="NCBI Taxonomy" id="1481888"/>
    <lineage>
        <taxon>Eukaryota</taxon>
        <taxon>Sar</taxon>
        <taxon>Alveolata</taxon>
        <taxon>Ciliophora</taxon>
        <taxon>Postciliodesmatophora</taxon>
        <taxon>Heterotrichea</taxon>
        <taxon>Heterotrichida</taxon>
        <taxon>Blepharismidae</taxon>
        <taxon>Blepharisma</taxon>
    </lineage>
</organism>
<evidence type="ECO:0000256" key="1">
    <source>
        <dbReference type="ARBA" id="ARBA00004141"/>
    </source>
</evidence>
<evidence type="ECO:0000256" key="5">
    <source>
        <dbReference type="ARBA" id="ARBA00023136"/>
    </source>
</evidence>
<evidence type="ECO:0000313" key="9">
    <source>
        <dbReference type="EMBL" id="CAG9314752.1"/>
    </source>
</evidence>
<protein>
    <recommendedName>
        <fullName evidence="7">Palmitoyltransferase</fullName>
        <ecNumber evidence="7">2.3.1.225</ecNumber>
    </recommendedName>
</protein>
<feature type="domain" description="Palmitoyltransferase DHHC" evidence="8">
    <location>
        <begin position="93"/>
        <end position="229"/>
    </location>
</feature>
<dbReference type="InterPro" id="IPR001594">
    <property type="entry name" value="Palmitoyltrfase_DHHC"/>
</dbReference>
<evidence type="ECO:0000256" key="2">
    <source>
        <dbReference type="ARBA" id="ARBA00022679"/>
    </source>
</evidence>
<dbReference type="Pfam" id="PF01529">
    <property type="entry name" value="DHHC"/>
    <property type="match status" value="1"/>
</dbReference>
<keyword evidence="6 7" id="KW-0012">Acyltransferase</keyword>
<comment type="domain">
    <text evidence="7">The DHHC domain is required for palmitoyltransferase activity.</text>
</comment>
<evidence type="ECO:0000259" key="8">
    <source>
        <dbReference type="Pfam" id="PF01529"/>
    </source>
</evidence>
<comment type="subcellular location">
    <subcellularLocation>
        <location evidence="1">Membrane</location>
        <topology evidence="1">Multi-pass membrane protein</topology>
    </subcellularLocation>
</comment>
<gene>
    <name evidence="9" type="ORF">BSTOLATCC_MIC11747</name>
</gene>
<dbReference type="GO" id="GO:0005783">
    <property type="term" value="C:endoplasmic reticulum"/>
    <property type="evidence" value="ECO:0007669"/>
    <property type="project" value="TreeGrafter"/>
</dbReference>
<feature type="transmembrane region" description="Helical" evidence="7">
    <location>
        <begin position="138"/>
        <end position="167"/>
    </location>
</feature>
<feature type="transmembrane region" description="Helical" evidence="7">
    <location>
        <begin position="188"/>
        <end position="216"/>
    </location>
</feature>
<dbReference type="EC" id="2.3.1.225" evidence="7"/>
<comment type="catalytic activity">
    <reaction evidence="7">
        <text>L-cysteinyl-[protein] + hexadecanoyl-CoA = S-hexadecanoyl-L-cysteinyl-[protein] + CoA</text>
        <dbReference type="Rhea" id="RHEA:36683"/>
        <dbReference type="Rhea" id="RHEA-COMP:10131"/>
        <dbReference type="Rhea" id="RHEA-COMP:11032"/>
        <dbReference type="ChEBI" id="CHEBI:29950"/>
        <dbReference type="ChEBI" id="CHEBI:57287"/>
        <dbReference type="ChEBI" id="CHEBI:57379"/>
        <dbReference type="ChEBI" id="CHEBI:74151"/>
        <dbReference type="EC" id="2.3.1.225"/>
    </reaction>
</comment>